<dbReference type="InterPro" id="IPR012337">
    <property type="entry name" value="RNaseH-like_sf"/>
</dbReference>
<reference evidence="9 10" key="1">
    <citation type="submission" date="2019-03" db="EMBL/GenBank/DDBJ databases">
        <title>Metabolic reconstructions from genomes of highly enriched 'Candidatus Accumulibacter' and 'Candidatus Competibacter' bioreactor populations.</title>
        <authorList>
            <person name="Annavajhala M.K."/>
            <person name="Welles L."/>
            <person name="Abbas B."/>
            <person name="Sorokin D."/>
            <person name="Park H."/>
            <person name="Van Loosdrecht M."/>
            <person name="Chandran K."/>
        </authorList>
    </citation>
    <scope>NUCLEOTIDE SEQUENCE [LARGE SCALE GENOMIC DNA]</scope>
    <source>
        <strain evidence="9 10">SBR_G</strain>
    </source>
</reference>
<evidence type="ECO:0000256" key="3">
    <source>
        <dbReference type="ARBA" id="ARBA00022839"/>
    </source>
</evidence>
<keyword evidence="6" id="KW-1133">Transmembrane helix</keyword>
<evidence type="ECO:0000259" key="8">
    <source>
        <dbReference type="PROSITE" id="PS50885"/>
    </source>
</evidence>
<feature type="coiled-coil region" evidence="5">
    <location>
        <begin position="123"/>
        <end position="150"/>
    </location>
</feature>
<dbReference type="PROSITE" id="PS50112">
    <property type="entry name" value="PAS"/>
    <property type="match status" value="1"/>
</dbReference>
<dbReference type="InterPro" id="IPR000014">
    <property type="entry name" value="PAS"/>
</dbReference>
<evidence type="ECO:0000313" key="10">
    <source>
        <dbReference type="Proteomes" id="UP000760480"/>
    </source>
</evidence>
<dbReference type="SUPFAM" id="SSF53098">
    <property type="entry name" value="Ribonuclease H-like"/>
    <property type="match status" value="1"/>
</dbReference>
<dbReference type="Proteomes" id="UP000760480">
    <property type="component" value="Unassembled WGS sequence"/>
</dbReference>
<dbReference type="EMBL" id="SPMZ01000038">
    <property type="protein sequence ID" value="NMQ20107.1"/>
    <property type="molecule type" value="Genomic_DNA"/>
</dbReference>
<dbReference type="SMART" id="SM00479">
    <property type="entry name" value="EXOIII"/>
    <property type="match status" value="1"/>
</dbReference>
<feature type="domain" description="PAS" evidence="7">
    <location>
        <begin position="140"/>
        <end position="176"/>
    </location>
</feature>
<feature type="domain" description="HAMP" evidence="8">
    <location>
        <begin position="95"/>
        <end position="124"/>
    </location>
</feature>
<dbReference type="EC" id="2.7.7.7" evidence="1"/>
<keyword evidence="6" id="KW-0472">Membrane</keyword>
<dbReference type="PROSITE" id="PS50885">
    <property type="entry name" value="HAMP"/>
    <property type="match status" value="1"/>
</dbReference>
<evidence type="ECO:0000313" key="9">
    <source>
        <dbReference type="EMBL" id="NMQ20107.1"/>
    </source>
</evidence>
<sequence>MNENLKIALALIAFLALVAGLEAMAGYAFFHALEAEDQQRVLAILTSRAELLLELGVLRMAILGIAFGVAYQLYVKGPLTVAEGIRIMLKAHSGHRIEPAGPPEVRQLARAVNDLAEHSEGLARGLEAEIARATASLEEEKNRLAALMSELSQGVLVCNIEGRILLYNERARQVFGASANPRNGGSCALVGLGRSIFALVDRSLLTHALEGVQARLEKDQPDPNVQFVIGTRTGQLVRVQLAPVLTAGLPHAGQGAAIGGFVMTLENITRAFDLDTTRDMLLHSFTEGSRAALASIRAAVETLIHYPDCERAQHDCFIQIIDEETRKLSARLDRLTVDHADSLKTRWPLEEMLGLDVIATARRRIENRLGVPTHVEAADDSLWLRVDSYTLVQALASLAGRLRDGCGVGELCFHLARHGRIAELDLAWPGPALPQQALYDWEMAPMSAGGEDSPLTLRDVLERHGAEIVYMAGQNSQWSRFRFLLPMAKPVRHSHGISIRHGESRPEFYDFDLFHQAGQTPELDGLRLADLAFTVFDTETTGLDPAAGDEIIAIGAVRIVNNRLLRNETYEQLVDPRRPIASMSQTVHGISHDMLRGQPVIDEVLPQFYEYCADTVLVGHNAAFDLRFLQMKEARTGLRFTQPVLDTLLLSEVLHPNQESHALEAVAGRLGVTVVARHTALGDALVTGEIFLRMIPLLAAHGIHTLRDAREAAEKIHVKVEY</sequence>
<evidence type="ECO:0000256" key="5">
    <source>
        <dbReference type="SAM" id="Coils"/>
    </source>
</evidence>
<dbReference type="PANTHER" id="PTHR30231">
    <property type="entry name" value="DNA POLYMERASE III SUBUNIT EPSILON"/>
    <property type="match status" value="1"/>
</dbReference>
<dbReference type="InterPro" id="IPR003660">
    <property type="entry name" value="HAMP_dom"/>
</dbReference>
<dbReference type="NCBIfam" id="TIGR00573">
    <property type="entry name" value="dnaq"/>
    <property type="match status" value="1"/>
</dbReference>
<dbReference type="RefSeq" id="WP_169249370.1">
    <property type="nucleotide sequence ID" value="NZ_SPMZ01000038.1"/>
</dbReference>
<keyword evidence="10" id="KW-1185">Reference proteome</keyword>
<dbReference type="Gene3D" id="3.30.420.10">
    <property type="entry name" value="Ribonuclease H-like superfamily/Ribonuclease H"/>
    <property type="match status" value="1"/>
</dbReference>
<dbReference type="SUPFAM" id="SSF55785">
    <property type="entry name" value="PYP-like sensor domain (PAS domain)"/>
    <property type="match status" value="1"/>
</dbReference>
<dbReference type="Pfam" id="PF00929">
    <property type="entry name" value="RNase_T"/>
    <property type="match status" value="1"/>
</dbReference>
<protein>
    <recommendedName>
        <fullName evidence="1">DNA-directed DNA polymerase</fullName>
        <ecNumber evidence="1">2.7.7.7</ecNumber>
    </recommendedName>
</protein>
<dbReference type="Gene3D" id="3.30.450.20">
    <property type="entry name" value="PAS domain"/>
    <property type="match status" value="1"/>
</dbReference>
<proteinExistence type="predicted"/>
<keyword evidence="6" id="KW-0812">Transmembrane</keyword>
<evidence type="ECO:0000256" key="6">
    <source>
        <dbReference type="SAM" id="Phobius"/>
    </source>
</evidence>
<keyword evidence="5" id="KW-0175">Coiled coil</keyword>
<gene>
    <name evidence="9" type="ORF">E4P82_13410</name>
</gene>
<keyword evidence="3" id="KW-0378">Hydrolase</keyword>
<feature type="transmembrane region" description="Helical" evidence="6">
    <location>
        <begin position="6"/>
        <end position="30"/>
    </location>
</feature>
<dbReference type="InterPro" id="IPR006054">
    <property type="entry name" value="DnaQ"/>
</dbReference>
<evidence type="ECO:0000256" key="4">
    <source>
        <dbReference type="ARBA" id="ARBA00049244"/>
    </source>
</evidence>
<dbReference type="PANTHER" id="PTHR30231:SF41">
    <property type="entry name" value="DNA POLYMERASE III SUBUNIT EPSILON"/>
    <property type="match status" value="1"/>
</dbReference>
<dbReference type="CDD" id="cd06127">
    <property type="entry name" value="DEDDh"/>
    <property type="match status" value="1"/>
</dbReference>
<comment type="catalytic activity">
    <reaction evidence="4">
        <text>DNA(n) + a 2'-deoxyribonucleoside 5'-triphosphate = DNA(n+1) + diphosphate</text>
        <dbReference type="Rhea" id="RHEA:22508"/>
        <dbReference type="Rhea" id="RHEA-COMP:17339"/>
        <dbReference type="Rhea" id="RHEA-COMP:17340"/>
        <dbReference type="ChEBI" id="CHEBI:33019"/>
        <dbReference type="ChEBI" id="CHEBI:61560"/>
        <dbReference type="ChEBI" id="CHEBI:173112"/>
        <dbReference type="EC" id="2.7.7.7"/>
    </reaction>
</comment>
<dbReference type="InterPro" id="IPR036397">
    <property type="entry name" value="RNaseH_sf"/>
</dbReference>
<dbReference type="CDD" id="cd00130">
    <property type="entry name" value="PAS"/>
    <property type="match status" value="1"/>
</dbReference>
<comment type="caution">
    <text evidence="9">The sequence shown here is derived from an EMBL/GenBank/DDBJ whole genome shotgun (WGS) entry which is preliminary data.</text>
</comment>
<organism evidence="9 10">
    <name type="scientific">Candidatus Competibacter phosphatis</name>
    <dbReference type="NCBI Taxonomy" id="221280"/>
    <lineage>
        <taxon>Bacteria</taxon>
        <taxon>Pseudomonadati</taxon>
        <taxon>Pseudomonadota</taxon>
        <taxon>Gammaproteobacteria</taxon>
        <taxon>Candidatus Competibacteraceae</taxon>
        <taxon>Candidatus Competibacter</taxon>
    </lineage>
</organism>
<name>A0ABX1TL22_9GAMM</name>
<evidence type="ECO:0000256" key="1">
    <source>
        <dbReference type="ARBA" id="ARBA00012417"/>
    </source>
</evidence>
<evidence type="ECO:0000259" key="7">
    <source>
        <dbReference type="PROSITE" id="PS50112"/>
    </source>
</evidence>
<accession>A0ABX1TL22</accession>
<keyword evidence="2" id="KW-0540">Nuclease</keyword>
<dbReference type="InterPro" id="IPR013520">
    <property type="entry name" value="Ribonucl_H"/>
</dbReference>
<evidence type="ECO:0000256" key="2">
    <source>
        <dbReference type="ARBA" id="ARBA00022722"/>
    </source>
</evidence>
<dbReference type="InterPro" id="IPR035965">
    <property type="entry name" value="PAS-like_dom_sf"/>
</dbReference>
<keyword evidence="3" id="KW-0269">Exonuclease</keyword>